<evidence type="ECO:0000259" key="1">
    <source>
        <dbReference type="Pfam" id="PF05685"/>
    </source>
</evidence>
<accession>A0ABX2CSS2</accession>
<gene>
    <name evidence="2" type="ORF">E5S67_00448</name>
</gene>
<name>A0ABX2CSS2_9CYAN</name>
<comment type="caution">
    <text evidence="2">The sequence shown here is derived from an EMBL/GenBank/DDBJ whole genome shotgun (WGS) entry which is preliminary data.</text>
</comment>
<protein>
    <recommendedName>
        <fullName evidence="1">Putative restriction endonuclease domain-containing protein</fullName>
    </recommendedName>
</protein>
<sequence>MISVAPIAPPLLIGEQRVVFRNITWQGYQQLLKIFGDKRAATLIFDRGTLEITMPLEEHEFSARLIEFLIRILVKELGLKIKTMGSTTLDRSDLERGAEPDNAYYIQNQPLVAGRTVDLATDPPPDLVVEIDITHTDINKPALYASMGVPEFWRYNGREWRIYKLENDEYLEVSVSPTFPILPKSKLYEFLAAAQLDEVEAEVNLRNWVREMAKSN</sequence>
<keyword evidence="3" id="KW-1185">Reference proteome</keyword>
<dbReference type="EMBL" id="SRRZ01000005">
    <property type="protein sequence ID" value="NQE32732.1"/>
    <property type="molecule type" value="Genomic_DNA"/>
</dbReference>
<dbReference type="PANTHER" id="PTHR47152">
    <property type="entry name" value="SLR2084 PROTEIN-RELATED"/>
    <property type="match status" value="1"/>
</dbReference>
<proteinExistence type="predicted"/>
<evidence type="ECO:0000313" key="3">
    <source>
        <dbReference type="Proteomes" id="UP000702425"/>
    </source>
</evidence>
<dbReference type="Gene3D" id="3.90.1570.10">
    <property type="entry name" value="tt1808, chain A"/>
    <property type="match status" value="1"/>
</dbReference>
<dbReference type="Proteomes" id="UP000702425">
    <property type="component" value="Unassembled WGS sequence"/>
</dbReference>
<evidence type="ECO:0000313" key="2">
    <source>
        <dbReference type="EMBL" id="NQE32732.1"/>
    </source>
</evidence>
<feature type="domain" description="Putative restriction endonuclease" evidence="1">
    <location>
        <begin position="25"/>
        <end position="178"/>
    </location>
</feature>
<dbReference type="InterPro" id="IPR008538">
    <property type="entry name" value="Uma2"/>
</dbReference>
<organism evidence="2 3">
    <name type="scientific">Microcoleus asticus IPMA8</name>
    <dbReference type="NCBI Taxonomy" id="2563858"/>
    <lineage>
        <taxon>Bacteria</taxon>
        <taxon>Bacillati</taxon>
        <taxon>Cyanobacteriota</taxon>
        <taxon>Cyanophyceae</taxon>
        <taxon>Oscillatoriophycideae</taxon>
        <taxon>Oscillatoriales</taxon>
        <taxon>Microcoleaceae</taxon>
        <taxon>Microcoleus</taxon>
        <taxon>Microcoleus asticus</taxon>
    </lineage>
</organism>
<reference evidence="2 3" key="1">
    <citation type="journal article" date="2020" name="Sci. Rep.">
        <title>A novel cyanobacterial geosmin producer, revising GeoA distribution and dispersion patterns in Bacteria.</title>
        <authorList>
            <person name="Churro C."/>
            <person name="Semedo-Aguiar A.P."/>
            <person name="Silva A.D."/>
            <person name="Pereira-Leal J.B."/>
            <person name="Leite R.B."/>
        </authorList>
    </citation>
    <scope>NUCLEOTIDE SEQUENCE [LARGE SCALE GENOMIC DNA]</scope>
    <source>
        <strain evidence="2 3">IPMA8</strain>
    </source>
</reference>
<dbReference type="PANTHER" id="PTHR47152:SF1">
    <property type="entry name" value="SLL1186 PROTEIN"/>
    <property type="match status" value="1"/>
</dbReference>
<dbReference type="InterPro" id="IPR012296">
    <property type="entry name" value="Nuclease_put_TT1808"/>
</dbReference>
<dbReference type="RefSeq" id="WP_172185075.1">
    <property type="nucleotide sequence ID" value="NZ_CAWPPK010000263.1"/>
</dbReference>
<dbReference type="SUPFAM" id="SSF52980">
    <property type="entry name" value="Restriction endonuclease-like"/>
    <property type="match status" value="1"/>
</dbReference>
<dbReference type="CDD" id="cd06260">
    <property type="entry name" value="DUF820-like"/>
    <property type="match status" value="1"/>
</dbReference>
<dbReference type="InterPro" id="IPR011335">
    <property type="entry name" value="Restrct_endonuc-II-like"/>
</dbReference>
<dbReference type="Pfam" id="PF05685">
    <property type="entry name" value="Uma2"/>
    <property type="match status" value="1"/>
</dbReference>